<gene>
    <name evidence="6" type="ORF">MELIAE_LOCUS12387</name>
</gene>
<name>A0A9P0FPV4_BRAAE</name>
<feature type="region of interest" description="Disordered" evidence="5">
    <location>
        <begin position="193"/>
        <end position="303"/>
    </location>
</feature>
<evidence type="ECO:0000256" key="5">
    <source>
        <dbReference type="SAM" id="MobiDB-lite"/>
    </source>
</evidence>
<dbReference type="OrthoDB" id="8707547at2759"/>
<dbReference type="AlphaFoldDB" id="A0A9P0FPV4"/>
<keyword evidence="4" id="KW-0597">Phosphoprotein</keyword>
<dbReference type="InterPro" id="IPR019376">
    <property type="entry name" value="Myeloid_leukemia_factor"/>
</dbReference>
<evidence type="ECO:0000256" key="4">
    <source>
        <dbReference type="ARBA" id="ARBA00022553"/>
    </source>
</evidence>
<organism evidence="6 7">
    <name type="scientific">Brassicogethes aeneus</name>
    <name type="common">Rape pollen beetle</name>
    <name type="synonym">Meligethes aeneus</name>
    <dbReference type="NCBI Taxonomy" id="1431903"/>
    <lineage>
        <taxon>Eukaryota</taxon>
        <taxon>Metazoa</taxon>
        <taxon>Ecdysozoa</taxon>
        <taxon>Arthropoda</taxon>
        <taxon>Hexapoda</taxon>
        <taxon>Insecta</taxon>
        <taxon>Pterygota</taxon>
        <taxon>Neoptera</taxon>
        <taxon>Endopterygota</taxon>
        <taxon>Coleoptera</taxon>
        <taxon>Polyphaga</taxon>
        <taxon>Cucujiformia</taxon>
        <taxon>Nitidulidae</taxon>
        <taxon>Meligethinae</taxon>
        <taxon>Brassicogethes</taxon>
    </lineage>
</organism>
<comment type="similarity">
    <text evidence="2">Belongs to the MLF family.</text>
</comment>
<evidence type="ECO:0008006" key="8">
    <source>
        <dbReference type="Google" id="ProtNLM"/>
    </source>
</evidence>
<evidence type="ECO:0000313" key="6">
    <source>
        <dbReference type="EMBL" id="CAH0563609.1"/>
    </source>
</evidence>
<evidence type="ECO:0000256" key="3">
    <source>
        <dbReference type="ARBA" id="ARBA00022490"/>
    </source>
</evidence>
<dbReference type="Pfam" id="PF10248">
    <property type="entry name" value="Mlf1IP"/>
    <property type="match status" value="1"/>
</dbReference>
<sequence length="303" mass="33311">MSLFGSLMGDMEDDPIFGSHMRTMRQMNNMMNSLFADPFGMMAASPFNEFDNRALTHRSMHNTLMPFSMPMMPNYNRLMGGSLDSLGGGLAHGGHGNSHFSSSSTVVSMTSGPDGRPQVYKATSSTRVAPGGIKETQRTVTDSRSGTKKMAIGHHIGERAHIVEKEQNMHTGDREEREDFINLDEDEAEDFNKEWENKARSRSDVPRITAGSNPRNRHSYGGHYSVPAITAGSSRSRRERSSLVSPRRSIRSPKLALPSSGQSPSSHSSSTRTPYSPPSQTQQPRKSKNIKTVSGSPPPPDMQ</sequence>
<keyword evidence="3" id="KW-0963">Cytoplasm</keyword>
<feature type="compositionally biased region" description="Low complexity" evidence="5">
    <location>
        <begin position="97"/>
        <end position="112"/>
    </location>
</feature>
<accession>A0A9P0FPV4</accession>
<evidence type="ECO:0000313" key="7">
    <source>
        <dbReference type="Proteomes" id="UP001154078"/>
    </source>
</evidence>
<proteinExistence type="inferred from homology"/>
<keyword evidence="7" id="KW-1185">Reference proteome</keyword>
<evidence type="ECO:0000256" key="1">
    <source>
        <dbReference type="ARBA" id="ARBA00004496"/>
    </source>
</evidence>
<reference evidence="6" key="1">
    <citation type="submission" date="2021-12" db="EMBL/GenBank/DDBJ databases">
        <authorList>
            <person name="King R."/>
        </authorList>
    </citation>
    <scope>NUCLEOTIDE SEQUENCE</scope>
</reference>
<dbReference type="GO" id="GO:0005737">
    <property type="term" value="C:cytoplasm"/>
    <property type="evidence" value="ECO:0007669"/>
    <property type="project" value="UniProtKB-SubCell"/>
</dbReference>
<dbReference type="Proteomes" id="UP001154078">
    <property type="component" value="Chromosome 9"/>
</dbReference>
<comment type="subcellular location">
    <subcellularLocation>
        <location evidence="1">Cytoplasm</location>
    </subcellularLocation>
</comment>
<dbReference type="PANTHER" id="PTHR13105">
    <property type="entry name" value="MYELOID LEUKEMIA FACTOR"/>
    <property type="match status" value="1"/>
</dbReference>
<dbReference type="EMBL" id="OV121140">
    <property type="protein sequence ID" value="CAH0563609.1"/>
    <property type="molecule type" value="Genomic_DNA"/>
</dbReference>
<protein>
    <recommendedName>
        <fullName evidence="8">Myeloid leukemia factor</fullName>
    </recommendedName>
</protein>
<feature type="region of interest" description="Disordered" evidence="5">
    <location>
        <begin position="94"/>
        <end position="180"/>
    </location>
</feature>
<evidence type="ECO:0000256" key="2">
    <source>
        <dbReference type="ARBA" id="ARBA00008332"/>
    </source>
</evidence>
<feature type="compositionally biased region" description="Low complexity" evidence="5">
    <location>
        <begin position="258"/>
        <end position="284"/>
    </location>
</feature>
<feature type="compositionally biased region" description="Basic and acidic residues" evidence="5">
    <location>
        <begin position="193"/>
        <end position="205"/>
    </location>
</feature>
<feature type="compositionally biased region" description="Basic and acidic residues" evidence="5">
    <location>
        <begin position="155"/>
        <end position="180"/>
    </location>
</feature>